<evidence type="ECO:0000256" key="11">
    <source>
        <dbReference type="RuleBase" id="RU000461"/>
    </source>
</evidence>
<evidence type="ECO:0000256" key="10">
    <source>
        <dbReference type="PIRSR" id="PIRSR602401-1"/>
    </source>
</evidence>
<dbReference type="Pfam" id="PF00067">
    <property type="entry name" value="p450"/>
    <property type="match status" value="1"/>
</dbReference>
<dbReference type="GO" id="GO:0004497">
    <property type="term" value="F:monooxygenase activity"/>
    <property type="evidence" value="ECO:0007669"/>
    <property type="project" value="UniProtKB-KW"/>
</dbReference>
<dbReference type="CDD" id="cd11072">
    <property type="entry name" value="CYP71-like"/>
    <property type="match status" value="1"/>
</dbReference>
<dbReference type="InterPro" id="IPR001128">
    <property type="entry name" value="Cyt_P450"/>
</dbReference>
<name>A0AAQ3NUS5_VIGMU</name>
<keyword evidence="4 10" id="KW-0349">Heme</keyword>
<keyword evidence="13" id="KW-1185">Reference proteome</keyword>
<evidence type="ECO:0000313" key="13">
    <source>
        <dbReference type="Proteomes" id="UP001374535"/>
    </source>
</evidence>
<proteinExistence type="inferred from homology"/>
<gene>
    <name evidence="12" type="ORF">V8G54_012938</name>
</gene>
<organism evidence="12 13">
    <name type="scientific">Vigna mungo</name>
    <name type="common">Black gram</name>
    <name type="synonym">Phaseolus mungo</name>
    <dbReference type="NCBI Taxonomy" id="3915"/>
    <lineage>
        <taxon>Eukaryota</taxon>
        <taxon>Viridiplantae</taxon>
        <taxon>Streptophyta</taxon>
        <taxon>Embryophyta</taxon>
        <taxon>Tracheophyta</taxon>
        <taxon>Spermatophyta</taxon>
        <taxon>Magnoliopsida</taxon>
        <taxon>eudicotyledons</taxon>
        <taxon>Gunneridae</taxon>
        <taxon>Pentapetalae</taxon>
        <taxon>rosids</taxon>
        <taxon>fabids</taxon>
        <taxon>Fabales</taxon>
        <taxon>Fabaceae</taxon>
        <taxon>Papilionoideae</taxon>
        <taxon>50 kb inversion clade</taxon>
        <taxon>NPAAA clade</taxon>
        <taxon>indigoferoid/millettioid clade</taxon>
        <taxon>Phaseoleae</taxon>
        <taxon>Vigna</taxon>
    </lineage>
</organism>
<dbReference type="GO" id="GO:0016705">
    <property type="term" value="F:oxidoreductase activity, acting on paired donors, with incorporation or reduction of molecular oxygen"/>
    <property type="evidence" value="ECO:0007669"/>
    <property type="project" value="InterPro"/>
</dbReference>
<evidence type="ECO:0000256" key="6">
    <source>
        <dbReference type="ARBA" id="ARBA00023002"/>
    </source>
</evidence>
<evidence type="ECO:0000256" key="8">
    <source>
        <dbReference type="ARBA" id="ARBA00023033"/>
    </source>
</evidence>
<evidence type="ECO:0000256" key="4">
    <source>
        <dbReference type="ARBA" id="ARBA00022617"/>
    </source>
</evidence>
<dbReference type="GO" id="GO:0016020">
    <property type="term" value="C:membrane"/>
    <property type="evidence" value="ECO:0007669"/>
    <property type="project" value="UniProtKB-SubCell"/>
</dbReference>
<dbReference type="PANTHER" id="PTHR47943">
    <property type="entry name" value="CYTOCHROME P450 93A3-LIKE"/>
    <property type="match status" value="1"/>
</dbReference>
<dbReference type="SUPFAM" id="SSF48264">
    <property type="entry name" value="Cytochrome P450"/>
    <property type="match status" value="1"/>
</dbReference>
<comment type="similarity">
    <text evidence="3 11">Belongs to the cytochrome P450 family.</text>
</comment>
<keyword evidence="7 10" id="KW-0408">Iron</keyword>
<keyword evidence="5 10" id="KW-0479">Metal-binding</keyword>
<evidence type="ECO:0000256" key="7">
    <source>
        <dbReference type="ARBA" id="ARBA00023004"/>
    </source>
</evidence>
<dbReference type="AlphaFoldDB" id="A0AAQ3NUS5"/>
<dbReference type="Proteomes" id="UP001374535">
    <property type="component" value="Chromosome 4"/>
</dbReference>
<evidence type="ECO:0000256" key="9">
    <source>
        <dbReference type="ARBA" id="ARBA00023136"/>
    </source>
</evidence>
<evidence type="ECO:0008006" key="14">
    <source>
        <dbReference type="Google" id="ProtNLM"/>
    </source>
</evidence>
<dbReference type="PROSITE" id="PS00086">
    <property type="entry name" value="CYTOCHROME_P450"/>
    <property type="match status" value="1"/>
</dbReference>
<evidence type="ECO:0000256" key="2">
    <source>
        <dbReference type="ARBA" id="ARBA00004370"/>
    </source>
</evidence>
<dbReference type="GO" id="GO:0005506">
    <property type="term" value="F:iron ion binding"/>
    <property type="evidence" value="ECO:0007669"/>
    <property type="project" value="InterPro"/>
</dbReference>
<keyword evidence="8 11" id="KW-0503">Monooxygenase</keyword>
<dbReference type="EMBL" id="CP144697">
    <property type="protein sequence ID" value="WVZ15372.1"/>
    <property type="molecule type" value="Genomic_DNA"/>
</dbReference>
<accession>A0AAQ3NUS5</accession>
<feature type="binding site" description="axial binding residue" evidence="10">
    <location>
        <position position="437"/>
    </location>
    <ligand>
        <name>heme</name>
        <dbReference type="ChEBI" id="CHEBI:30413"/>
    </ligand>
    <ligandPart>
        <name>Fe</name>
        <dbReference type="ChEBI" id="CHEBI:18248"/>
    </ligandPart>
</feature>
<evidence type="ECO:0000313" key="12">
    <source>
        <dbReference type="EMBL" id="WVZ15372.1"/>
    </source>
</evidence>
<dbReference type="GO" id="GO:0020037">
    <property type="term" value="F:heme binding"/>
    <property type="evidence" value="ECO:0007669"/>
    <property type="project" value="InterPro"/>
</dbReference>
<comment type="subcellular location">
    <subcellularLocation>
        <location evidence="2">Membrane</location>
    </subcellularLocation>
</comment>
<dbReference type="InterPro" id="IPR002401">
    <property type="entry name" value="Cyt_P450_E_grp-I"/>
</dbReference>
<keyword evidence="6 11" id="KW-0560">Oxidoreductase</keyword>
<dbReference type="FunFam" id="1.10.630.10:FF:000011">
    <property type="entry name" value="Cytochrome P450 83B1"/>
    <property type="match status" value="1"/>
</dbReference>
<dbReference type="InterPro" id="IPR036396">
    <property type="entry name" value="Cyt_P450_sf"/>
</dbReference>
<reference evidence="12 13" key="1">
    <citation type="journal article" date="2023" name="Life. Sci Alliance">
        <title>Evolutionary insights into 3D genome organization and epigenetic landscape of Vigna mungo.</title>
        <authorList>
            <person name="Junaid A."/>
            <person name="Singh B."/>
            <person name="Bhatia S."/>
        </authorList>
    </citation>
    <scope>NUCLEOTIDE SEQUENCE [LARGE SCALE GENOMIC DNA]</scope>
    <source>
        <strain evidence="12">Urdbean</strain>
    </source>
</reference>
<dbReference type="PRINTS" id="PR00385">
    <property type="entry name" value="P450"/>
</dbReference>
<comment type="cofactor">
    <cofactor evidence="1 10">
        <name>heme</name>
        <dbReference type="ChEBI" id="CHEBI:30413"/>
    </cofactor>
</comment>
<dbReference type="PRINTS" id="PR00463">
    <property type="entry name" value="EP450I"/>
</dbReference>
<keyword evidence="9" id="KW-0472">Membrane</keyword>
<dbReference type="InterPro" id="IPR017972">
    <property type="entry name" value="Cyt_P450_CS"/>
</dbReference>
<dbReference type="Gene3D" id="1.10.630.10">
    <property type="entry name" value="Cytochrome P450"/>
    <property type="match status" value="1"/>
</dbReference>
<protein>
    <recommendedName>
        <fullName evidence="14">Cytochrome P450</fullName>
    </recommendedName>
</protein>
<evidence type="ECO:0000256" key="5">
    <source>
        <dbReference type="ARBA" id="ARBA00022723"/>
    </source>
</evidence>
<evidence type="ECO:0000256" key="3">
    <source>
        <dbReference type="ARBA" id="ARBA00010617"/>
    </source>
</evidence>
<dbReference type="PANTHER" id="PTHR47943:SF9">
    <property type="entry name" value="CYTOCHROME P450"/>
    <property type="match status" value="1"/>
</dbReference>
<sequence length="497" mass="56636">MLLEALAILVIVLSFMVFVFQKKHHGRTAPGPKPLPIIGNLHMLGKLPHRTLQSLATKYGPIMSLKLGQHPAIVVSSPQTAELFLKPHDIVFASRPKTQATDLLFYDSKGMTFSEYGAYWRNARKVCTVQLLSASKVEMFAPLRRQELRVLVKSLKNSAASGEVVDLSELLGELMENIVFKMVLGRAKNDRFDLKLLVHEVLNLIGLFNLADYMPWLGVFDPQGITKRLKKATKSFDELLEQIIQEHESNPYDQDQNRNMDFVDILLSLMHQPDDVQNHQDAIDRTNIKGIIIDMIIAGLETSSTTVEWAMSRLLRHPTVMKRLQQELEHVVGINRHVEENDLEQLSYLNMVVKETLRLHPAAPLLLPRECREDVTIDGYLIKKKTRVMVNTWAIGRDPKVWDKAEIFDPTRFENNNVDVRGKDFRFLPFGSGRRGCPGIHLGLTTISLVLAELVHCFDWELPLGMCCDELDMEEIFGLSIPRKKHLLTIPVYRLAI</sequence>
<evidence type="ECO:0000256" key="1">
    <source>
        <dbReference type="ARBA" id="ARBA00001971"/>
    </source>
</evidence>